<protein>
    <recommendedName>
        <fullName evidence="3">Nucleotide pyrophosphohydrolase</fullName>
    </recommendedName>
</protein>
<organism evidence="1 2">
    <name type="scientific">Halomicronema hongdechloris C2206</name>
    <dbReference type="NCBI Taxonomy" id="1641165"/>
    <lineage>
        <taxon>Bacteria</taxon>
        <taxon>Bacillati</taxon>
        <taxon>Cyanobacteriota</taxon>
        <taxon>Cyanophyceae</taxon>
        <taxon>Nodosilineales</taxon>
        <taxon>Nodosilineaceae</taxon>
        <taxon>Halomicronema</taxon>
    </lineage>
</organism>
<evidence type="ECO:0000313" key="1">
    <source>
        <dbReference type="EMBL" id="ASC71462.1"/>
    </source>
</evidence>
<evidence type="ECO:0008006" key="3">
    <source>
        <dbReference type="Google" id="ProtNLM"/>
    </source>
</evidence>
<reference evidence="1 2" key="1">
    <citation type="journal article" date="2016" name="Biochim. Biophys. Acta">
        <title>Characterization of red-shifted phycobilisomes isolated from the chlorophyll f-containing cyanobacterium Halomicronema hongdechloris.</title>
        <authorList>
            <person name="Li Y."/>
            <person name="Lin Y."/>
            <person name="Garvey C.J."/>
            <person name="Birch D."/>
            <person name="Corkery R.W."/>
            <person name="Loughlin P.C."/>
            <person name="Scheer H."/>
            <person name="Willows R.D."/>
            <person name="Chen M."/>
        </authorList>
    </citation>
    <scope>NUCLEOTIDE SEQUENCE [LARGE SCALE GENOMIC DNA]</scope>
    <source>
        <strain evidence="1 2">C2206</strain>
    </source>
</reference>
<dbReference type="OrthoDB" id="5405867at2"/>
<dbReference type="EMBL" id="CP021983">
    <property type="protein sequence ID" value="ASC71462.1"/>
    <property type="molecule type" value="Genomic_DNA"/>
</dbReference>
<dbReference type="STRING" id="1641165.XM38_22835"/>
<sequence>MDLDRAMFNPASVFASPGAVCDAQDLSHAQKVEILRRWEYDARELQVAAEENMGEGSEELLDEILAALHQLGAGIDLDNSPPTKQGGF</sequence>
<gene>
    <name evidence="1" type="ORF">XM38_024140</name>
</gene>
<dbReference type="Proteomes" id="UP000191901">
    <property type="component" value="Chromosome"/>
</dbReference>
<name>A0A1Z3HMB7_9CYAN</name>
<dbReference type="KEGG" id="hhg:XM38_024140"/>
<dbReference type="AlphaFoldDB" id="A0A1Z3HMB7"/>
<dbReference type="RefSeq" id="WP_088429901.1">
    <property type="nucleotide sequence ID" value="NZ_CP021983.2"/>
</dbReference>
<proteinExistence type="predicted"/>
<evidence type="ECO:0000313" key="2">
    <source>
        <dbReference type="Proteomes" id="UP000191901"/>
    </source>
</evidence>
<keyword evidence="2" id="KW-1185">Reference proteome</keyword>
<accession>A0A1Z3HMB7</accession>